<dbReference type="EMBL" id="CP001674">
    <property type="protein sequence ID" value="ACT50885.1"/>
    <property type="molecule type" value="Genomic_DNA"/>
</dbReference>
<keyword evidence="2" id="KW-1185">Reference proteome</keyword>
<evidence type="ECO:0000313" key="2">
    <source>
        <dbReference type="Proteomes" id="UP000002743"/>
    </source>
</evidence>
<reference evidence="1 2" key="2">
    <citation type="journal article" date="2011" name="J. Bacteriol.">
        <title>Genomes of three methylotrophs from a single niche uncover genetic and metabolic divergence of Methylophilaceae.</title>
        <authorList>
            <person name="Lapidus A."/>
            <person name="Clum A."/>
            <person name="Labutti K."/>
            <person name="Kaluzhnaya M.G."/>
            <person name="Lim S."/>
            <person name="Beck D.A."/>
            <person name="Glavina Del Rio T."/>
            <person name="Nolan M."/>
            <person name="Mavromatis K."/>
            <person name="Huntemann M."/>
            <person name="Lucas S."/>
            <person name="Lidstrom M.E."/>
            <person name="Ivanova N."/>
            <person name="Chistoserdova L."/>
        </authorList>
    </citation>
    <scope>NUCLEOTIDE SEQUENCE [LARGE SCALE GENOMIC DNA]</scope>
    <source>
        <strain evidence="1 2">SIP3-4</strain>
    </source>
</reference>
<gene>
    <name evidence="1" type="ordered locus">Msip34_1640</name>
</gene>
<dbReference type="HOGENOM" id="CLU_2880707_0_0_4"/>
<dbReference type="AlphaFoldDB" id="C6XEB0"/>
<proteinExistence type="predicted"/>
<dbReference type="Proteomes" id="UP000002743">
    <property type="component" value="Chromosome"/>
</dbReference>
<reference evidence="2" key="1">
    <citation type="submission" date="2009-07" db="EMBL/GenBank/DDBJ databases">
        <title>Complete sequence of chromosome of Methylovorus sp. SIP3-4.</title>
        <authorList>
            <person name="Lucas S."/>
            <person name="Copeland A."/>
            <person name="Lapidus A."/>
            <person name="Glavina del Rio T."/>
            <person name="Tice H."/>
            <person name="Bruce D."/>
            <person name="Goodwin L."/>
            <person name="Pitluck S."/>
            <person name="Clum A."/>
            <person name="Larimer F."/>
            <person name="Land M."/>
            <person name="Hauser L."/>
            <person name="Kyrpides N."/>
            <person name="Mikhailova N."/>
            <person name="Kayluzhnaya M."/>
            <person name="Chistoserdova L."/>
        </authorList>
    </citation>
    <scope>NUCLEOTIDE SEQUENCE [LARGE SCALE GENOMIC DNA]</scope>
    <source>
        <strain evidence="2">SIP3-4</strain>
    </source>
</reference>
<dbReference type="KEGG" id="mei:Msip34_1640"/>
<evidence type="ECO:0000313" key="1">
    <source>
        <dbReference type="EMBL" id="ACT50885.1"/>
    </source>
</evidence>
<accession>C6XEB0</accession>
<dbReference type="RefSeq" id="WP_015830300.1">
    <property type="nucleotide sequence ID" value="NC_012969.1"/>
</dbReference>
<sequence length="63" mass="7098">MMAAINDRAKCEGIGCAYRERCGRYVRPEGDQQAWGSFYALADDDCSEFEPINQSLKDHHGLT</sequence>
<protein>
    <submittedName>
        <fullName evidence="1">Uncharacterized protein</fullName>
    </submittedName>
</protein>
<name>C6XEB0_METGS</name>
<dbReference type="STRING" id="582744.Msip34_1640"/>
<organism evidence="1 2">
    <name type="scientific">Methylovorus glucosotrophus (strain SIP3-4)</name>
    <dbReference type="NCBI Taxonomy" id="582744"/>
    <lineage>
        <taxon>Bacteria</taxon>
        <taxon>Pseudomonadati</taxon>
        <taxon>Pseudomonadota</taxon>
        <taxon>Betaproteobacteria</taxon>
        <taxon>Nitrosomonadales</taxon>
        <taxon>Methylophilaceae</taxon>
        <taxon>Methylovorus</taxon>
    </lineage>
</organism>